<organism evidence="5 6">
    <name type="scientific">Chromobacterium indicum</name>
    <dbReference type="NCBI Taxonomy" id="3110228"/>
    <lineage>
        <taxon>Bacteria</taxon>
        <taxon>Pseudomonadati</taxon>
        <taxon>Pseudomonadota</taxon>
        <taxon>Betaproteobacteria</taxon>
        <taxon>Neisseriales</taxon>
        <taxon>Chromobacteriaceae</taxon>
        <taxon>Chromobacterium</taxon>
    </lineage>
</organism>
<dbReference type="InterPro" id="IPR018511">
    <property type="entry name" value="Hemolysin-typ_Ca-bd_CS"/>
</dbReference>
<dbReference type="Proteomes" id="UP001405405">
    <property type="component" value="Unassembled WGS sequence"/>
</dbReference>
<keyword evidence="2" id="KW-0964">Secreted</keyword>
<protein>
    <submittedName>
        <fullName evidence="5">Calcium-binding protein</fullName>
    </submittedName>
</protein>
<evidence type="ECO:0000313" key="6">
    <source>
        <dbReference type="Proteomes" id="UP001405405"/>
    </source>
</evidence>
<evidence type="ECO:0000313" key="5">
    <source>
        <dbReference type="EMBL" id="MEN7433815.1"/>
    </source>
</evidence>
<keyword evidence="6" id="KW-1185">Reference proteome</keyword>
<dbReference type="RefSeq" id="WP_346791002.1">
    <property type="nucleotide sequence ID" value="NZ_JAYFSJ010000031.1"/>
</dbReference>
<dbReference type="PRINTS" id="PR00313">
    <property type="entry name" value="CABNDNGRPT"/>
</dbReference>
<feature type="domain" description="Haemolysin-type calcium binding-related" evidence="4">
    <location>
        <begin position="87"/>
        <end position="119"/>
    </location>
</feature>
<dbReference type="PANTHER" id="PTHR38340">
    <property type="entry name" value="S-LAYER PROTEIN"/>
    <property type="match status" value="1"/>
</dbReference>
<dbReference type="InterPro" id="IPR010566">
    <property type="entry name" value="Haemolys_ca-bd"/>
</dbReference>
<proteinExistence type="predicted"/>
<dbReference type="PANTHER" id="PTHR38340:SF1">
    <property type="entry name" value="S-LAYER PROTEIN"/>
    <property type="match status" value="1"/>
</dbReference>
<dbReference type="Pfam" id="PF00353">
    <property type="entry name" value="HemolysinCabind"/>
    <property type="match status" value="2"/>
</dbReference>
<feature type="non-terminal residue" evidence="5">
    <location>
        <position position="1"/>
    </location>
</feature>
<dbReference type="SUPFAM" id="SSF51120">
    <property type="entry name" value="beta-Roll"/>
    <property type="match status" value="1"/>
</dbReference>
<evidence type="ECO:0000256" key="1">
    <source>
        <dbReference type="ARBA" id="ARBA00004613"/>
    </source>
</evidence>
<reference evidence="5 6" key="1">
    <citation type="submission" date="2023-12" db="EMBL/GenBank/DDBJ databases">
        <title>Chromobacterium sp. strain TRC.1.1.SA producing antimicrobial pigment.</title>
        <authorList>
            <person name="Verma N."/>
            <person name="Choksket S."/>
            <person name="Pinnaka A.K."/>
            <person name="Korpole S."/>
        </authorList>
    </citation>
    <scope>NUCLEOTIDE SEQUENCE [LARGE SCALE GENOMIC DNA]</scope>
    <source>
        <strain evidence="5 6">TRC1.1.SA</strain>
    </source>
</reference>
<accession>A0ABV0CRM8</accession>
<comment type="caution">
    <text evidence="5">The sequence shown here is derived from an EMBL/GenBank/DDBJ whole genome shotgun (WGS) entry which is preliminary data.</text>
</comment>
<dbReference type="InterPro" id="IPR001343">
    <property type="entry name" value="Hemolysn_Ca-bd"/>
</dbReference>
<comment type="subcellular location">
    <subcellularLocation>
        <location evidence="1">Secreted</location>
    </subcellularLocation>
</comment>
<dbReference type="Gene3D" id="2.150.10.10">
    <property type="entry name" value="Serralysin-like metalloprotease, C-terminal"/>
    <property type="match status" value="1"/>
</dbReference>
<gene>
    <name evidence="5" type="ORF">VA599_24015</name>
</gene>
<evidence type="ECO:0000256" key="2">
    <source>
        <dbReference type="ARBA" id="ARBA00022525"/>
    </source>
</evidence>
<dbReference type="Pfam" id="PF06594">
    <property type="entry name" value="HCBP_related"/>
    <property type="match status" value="1"/>
</dbReference>
<dbReference type="InterPro" id="IPR011049">
    <property type="entry name" value="Serralysin-like_metalloprot_C"/>
</dbReference>
<sequence>TLSGEYDNDLLDGGDGFDFLSGGTGNDTLEGGIGNDTLNGGEGNDTYRFGRGDGVDLVQDSGGQDALEFDKGVNADQLWFRRQNNSLEVSVIGGGDKVVVDNWFGSAANQLETIRSGDGKALAASQVQALVTAMAAFNPPAAGQMTLPADYQAGLQTVMASSWK</sequence>
<dbReference type="InterPro" id="IPR050557">
    <property type="entry name" value="RTX_toxin/Mannuronan_C5-epim"/>
</dbReference>
<dbReference type="PROSITE" id="PS00330">
    <property type="entry name" value="HEMOLYSIN_CALCIUM"/>
    <property type="match status" value="3"/>
</dbReference>
<name>A0ABV0CRM8_9NEIS</name>
<keyword evidence="3" id="KW-0106">Calcium</keyword>
<evidence type="ECO:0000256" key="3">
    <source>
        <dbReference type="ARBA" id="ARBA00022837"/>
    </source>
</evidence>
<evidence type="ECO:0000259" key="4">
    <source>
        <dbReference type="Pfam" id="PF06594"/>
    </source>
</evidence>
<dbReference type="EMBL" id="JAYFSJ010000031">
    <property type="protein sequence ID" value="MEN7433815.1"/>
    <property type="molecule type" value="Genomic_DNA"/>
</dbReference>